<evidence type="ECO:0000256" key="3">
    <source>
        <dbReference type="ARBA" id="ARBA00006501"/>
    </source>
</evidence>
<feature type="transmembrane region" description="Helical" evidence="14">
    <location>
        <begin position="89"/>
        <end position="108"/>
    </location>
</feature>
<dbReference type="GO" id="GO:0005886">
    <property type="term" value="C:plasma membrane"/>
    <property type="evidence" value="ECO:0007669"/>
    <property type="project" value="UniProtKB-SubCell"/>
</dbReference>
<accession>A0A0K8MCP3</accession>
<dbReference type="Pfam" id="PF03653">
    <property type="entry name" value="UPF0093"/>
    <property type="match status" value="1"/>
</dbReference>
<dbReference type="EMBL" id="BBVC01000036">
    <property type="protein sequence ID" value="GAO98242.1"/>
    <property type="molecule type" value="Genomic_DNA"/>
</dbReference>
<comment type="subcellular location">
    <subcellularLocation>
        <location evidence="1 14">Cell membrane</location>
        <topology evidence="1 14">Multi-pass membrane protein</topology>
    </subcellularLocation>
</comment>
<gene>
    <name evidence="16" type="ORF">Cva_00890</name>
</gene>
<feature type="binding site" description="axial binding residue" evidence="14">
    <location>
        <position position="93"/>
    </location>
    <ligand>
        <name>heme</name>
        <dbReference type="ChEBI" id="CHEBI:30413"/>
    </ligand>
    <ligandPart>
        <name>Fe</name>
        <dbReference type="ChEBI" id="CHEBI:18248"/>
    </ligandPart>
</feature>
<dbReference type="Proteomes" id="UP000036771">
    <property type="component" value="Unassembled WGS sequence"/>
</dbReference>
<dbReference type="UniPathway" id="UPA00251">
    <property type="reaction ID" value="UER00324"/>
</dbReference>
<name>A0A0K8MCP3_9PROT</name>
<feature type="binding site" description="axial binding residue" evidence="14">
    <location>
        <position position="16"/>
    </location>
    <ligand>
        <name>heme</name>
        <dbReference type="ChEBI" id="CHEBI:30413"/>
    </ligand>
    <ligandPart>
        <name>Fe</name>
        <dbReference type="ChEBI" id="CHEBI:18248"/>
    </ligandPart>
</feature>
<evidence type="ECO:0000256" key="15">
    <source>
        <dbReference type="PIRNR" id="PIRNR004638"/>
    </source>
</evidence>
<keyword evidence="7 14" id="KW-0812">Transmembrane</keyword>
<dbReference type="STRING" id="1629334.Cva_00890"/>
<evidence type="ECO:0000256" key="1">
    <source>
        <dbReference type="ARBA" id="ARBA00004651"/>
    </source>
</evidence>
<feature type="transmembrane region" description="Helical" evidence="14">
    <location>
        <begin position="15"/>
        <end position="36"/>
    </location>
</feature>
<dbReference type="NCBIfam" id="TIGR00701">
    <property type="entry name" value="protoporphyrinogen oxidase HemJ"/>
    <property type="match status" value="1"/>
</dbReference>
<keyword evidence="11 14" id="KW-0408">Iron</keyword>
<dbReference type="PANTHER" id="PTHR40255">
    <property type="entry name" value="UPF0093 MEMBRANE PROTEIN SLR1790"/>
    <property type="match status" value="1"/>
</dbReference>
<dbReference type="AlphaFoldDB" id="A0A0K8MCP3"/>
<evidence type="ECO:0000256" key="13">
    <source>
        <dbReference type="ARBA" id="ARBA00048390"/>
    </source>
</evidence>
<evidence type="ECO:0000256" key="14">
    <source>
        <dbReference type="HAMAP-Rule" id="MF_02239"/>
    </source>
</evidence>
<comment type="caution">
    <text evidence="16">The sequence shown here is derived from an EMBL/GenBank/DDBJ whole genome shotgun (WGS) entry which is preliminary data.</text>
</comment>
<evidence type="ECO:0000256" key="9">
    <source>
        <dbReference type="ARBA" id="ARBA00022989"/>
    </source>
</evidence>
<dbReference type="EC" id="1.3.99.-" evidence="14 15"/>
<organism evidence="16 17">
    <name type="scientific">Caedimonas varicaedens</name>
    <dbReference type="NCBI Taxonomy" id="1629334"/>
    <lineage>
        <taxon>Bacteria</taxon>
        <taxon>Pseudomonadati</taxon>
        <taxon>Pseudomonadota</taxon>
        <taxon>Alphaproteobacteria</taxon>
        <taxon>Holosporales</taxon>
        <taxon>Caedimonadaceae</taxon>
        <taxon>Caedimonas</taxon>
    </lineage>
</organism>
<comment type="similarity">
    <text evidence="3 14 15">Belongs to the HemJ family.</text>
</comment>
<keyword evidence="5 14" id="KW-1003">Cell membrane</keyword>
<proteinExistence type="inferred from homology"/>
<comment type="pathway">
    <text evidence="2 14 15">Porphyrin-containing compound metabolism; protoporphyrin-IX biosynthesis; protoporphyrin-IX from protoporphyrinogen-IX: step 1/1.</text>
</comment>
<feature type="transmembrane region" description="Helical" evidence="14">
    <location>
        <begin position="128"/>
        <end position="146"/>
    </location>
</feature>
<evidence type="ECO:0000313" key="17">
    <source>
        <dbReference type="Proteomes" id="UP000036771"/>
    </source>
</evidence>
<evidence type="ECO:0000256" key="8">
    <source>
        <dbReference type="ARBA" id="ARBA00022723"/>
    </source>
</evidence>
<evidence type="ECO:0000256" key="2">
    <source>
        <dbReference type="ARBA" id="ARBA00005073"/>
    </source>
</evidence>
<evidence type="ECO:0000256" key="6">
    <source>
        <dbReference type="ARBA" id="ARBA00022617"/>
    </source>
</evidence>
<keyword evidence="12 14" id="KW-0472">Membrane</keyword>
<evidence type="ECO:0000313" key="16">
    <source>
        <dbReference type="EMBL" id="GAO98242.1"/>
    </source>
</evidence>
<keyword evidence="9 14" id="KW-1133">Transmembrane helix</keyword>
<dbReference type="GO" id="GO:0046872">
    <property type="term" value="F:metal ion binding"/>
    <property type="evidence" value="ECO:0007669"/>
    <property type="project" value="UniProtKB-UniRule"/>
</dbReference>
<keyword evidence="6 14" id="KW-0349">Heme</keyword>
<dbReference type="InterPro" id="IPR005265">
    <property type="entry name" value="HemJ-like"/>
</dbReference>
<keyword evidence="8 14" id="KW-0479">Metal-binding</keyword>
<comment type="catalytic activity">
    <reaction evidence="13 14 15">
        <text>protoporphyrinogen IX + 3 A = protoporphyrin IX + 3 AH2</text>
        <dbReference type="Rhea" id="RHEA:62000"/>
        <dbReference type="ChEBI" id="CHEBI:13193"/>
        <dbReference type="ChEBI" id="CHEBI:17499"/>
        <dbReference type="ChEBI" id="CHEBI:57306"/>
        <dbReference type="ChEBI" id="CHEBI:57307"/>
    </reaction>
</comment>
<comment type="cofactor">
    <cofactor evidence="14 15">
        <name>heme b</name>
        <dbReference type="ChEBI" id="CHEBI:60344"/>
    </cofactor>
    <text evidence="14 15">Binds 1 heme b (iron(II)-protoporphyrin IX) group per subunit.</text>
</comment>
<evidence type="ECO:0000256" key="4">
    <source>
        <dbReference type="ARBA" id="ARBA00017504"/>
    </source>
</evidence>
<dbReference type="OrthoDB" id="9800824at2"/>
<keyword evidence="10 14" id="KW-0560">Oxidoreductase</keyword>
<dbReference type="PIRSF" id="PIRSF004638">
    <property type="entry name" value="UCP004638"/>
    <property type="match status" value="1"/>
</dbReference>
<dbReference type="HAMAP" id="MF_02239">
    <property type="entry name" value="HemJ"/>
    <property type="match status" value="1"/>
</dbReference>
<evidence type="ECO:0000256" key="12">
    <source>
        <dbReference type="ARBA" id="ARBA00023136"/>
    </source>
</evidence>
<comment type="function">
    <text evidence="14 15">Catalyzes the oxidation of protoporphyrinogen IX to protoporphyrin IX.</text>
</comment>
<evidence type="ECO:0000256" key="10">
    <source>
        <dbReference type="ARBA" id="ARBA00023002"/>
    </source>
</evidence>
<evidence type="ECO:0000256" key="11">
    <source>
        <dbReference type="ARBA" id="ARBA00023004"/>
    </source>
</evidence>
<reference evidence="16 17" key="1">
    <citation type="submission" date="2015-03" db="EMBL/GenBank/DDBJ databases">
        <title>Caedibacter varicaedens, whole genome shotgun sequence.</title>
        <authorList>
            <person name="Suzuki H."/>
            <person name="Dapper A.L."/>
            <person name="Gibson A.K."/>
            <person name="Jackson C."/>
            <person name="Lee H."/>
            <person name="Pejaver V.R."/>
            <person name="Doak T."/>
            <person name="Lynch M."/>
        </authorList>
    </citation>
    <scope>NUCLEOTIDE SEQUENCE [LARGE SCALE GENOMIC DNA]</scope>
</reference>
<dbReference type="PANTHER" id="PTHR40255:SF1">
    <property type="entry name" value="PROTOPORPHYRINOGEN IX OXIDASE"/>
    <property type="match status" value="1"/>
</dbReference>
<sequence length="149" mass="17571">MSDFLTSHYLVLKSLHIIFMIFWMAALFYLPRLFLYHARVLPHSETSELFKIMERRLVRIIMTPSMLLTWLFGFCLLGVGGMFSAPSGWLHAKIFLVLIMSSFHGVFVMWMKDFSQDKNRYSEKFYRAINEVPPLLLILIVFLVVLKPF</sequence>
<protein>
    <recommendedName>
        <fullName evidence="4 14">Protoporphyrinogen IX oxidase</fullName>
        <shortName evidence="14">PPO</shortName>
        <ecNumber evidence="14 15">1.3.99.-</ecNumber>
    </recommendedName>
</protein>
<dbReference type="GO" id="GO:0006782">
    <property type="term" value="P:protoporphyrinogen IX biosynthetic process"/>
    <property type="evidence" value="ECO:0007669"/>
    <property type="project" value="UniProtKB-UniRule"/>
</dbReference>
<comment type="subunit">
    <text evidence="14">Homodimer.</text>
</comment>
<evidence type="ECO:0000256" key="5">
    <source>
        <dbReference type="ARBA" id="ARBA00022475"/>
    </source>
</evidence>
<evidence type="ECO:0000256" key="7">
    <source>
        <dbReference type="ARBA" id="ARBA00022692"/>
    </source>
</evidence>
<dbReference type="GO" id="GO:0070818">
    <property type="term" value="F:protoporphyrinogen oxidase activity"/>
    <property type="evidence" value="ECO:0007669"/>
    <property type="project" value="UniProtKB-UniRule"/>
</dbReference>
<keyword evidence="17" id="KW-1185">Reference proteome</keyword>
<feature type="transmembrane region" description="Helical" evidence="14">
    <location>
        <begin position="57"/>
        <end position="83"/>
    </location>
</feature>